<evidence type="ECO:0000313" key="4">
    <source>
        <dbReference type="WBParaSite" id="maker-uti_cns_0018449-snap-gene-0.3-mRNA-1"/>
    </source>
</evidence>
<sequence>TSMDQPWQLNAMQQMSISSYRFSVEINCSSEVELERWSHQNELWFISFYVTFNVLQTLVCLVAVVCNCIAFAALGRVESDCALALQLRSLAVTDTIFVIGNTIDNACHTLESVPAWRSEFFNFVVNRTAACLASIWTVSLSTSVIRCLEVSTVLCLCSDGLYRVAIVASRVFPVYTTIVNYGLQTVTPVVVAVLANIYLLRSLRRRGLRFAWTGQPNRGFDGQQRKDTTRVIVLLLQLYLLCQIPMILFGFNVLLTVPTPVYIVIGLVGNFIASLDGASAAELHRLPAVRCGHGRHSSDCSGHGSAVIYMYCNSLLTQLLNSLDLEGLMNIIDARDVNHPPLELNVCRTMQASGAVTIGAGAAVQQSQCSVYRALSLAGRWEQPVQQPGVPERQPRRQPPTGEREPASLRLERPVGQLHVADEAQEGVEAPAAFKNPPFPVSPASSASPSSTTSYISGLALAPSLPSLSAAIDGAVVDIHLRLLRPVAGLLQKAAEFSVSPGATGPGLHLSGAEQAEAAASPDNTAASPGAKSSRQAASPAAASPAPAKPILIRPTVASMPSQPAAADRQARPQIL</sequence>
<name>A0A1I8IW28_9PLAT</name>
<evidence type="ECO:0000313" key="3">
    <source>
        <dbReference type="Proteomes" id="UP000095280"/>
    </source>
</evidence>
<accession>A0A1I8IW28</accession>
<feature type="transmembrane region" description="Helical" evidence="2">
    <location>
        <begin position="231"/>
        <end position="255"/>
    </location>
</feature>
<feature type="transmembrane region" description="Helical" evidence="2">
    <location>
        <begin position="120"/>
        <end position="138"/>
    </location>
</feature>
<protein>
    <submittedName>
        <fullName evidence="4">G_PROTEIN_RECEP_F1_2 domain-containing protein</fullName>
    </submittedName>
</protein>
<dbReference type="Proteomes" id="UP000095280">
    <property type="component" value="Unplaced"/>
</dbReference>
<dbReference type="SUPFAM" id="SSF81321">
    <property type="entry name" value="Family A G protein-coupled receptor-like"/>
    <property type="match status" value="1"/>
</dbReference>
<keyword evidence="2" id="KW-1133">Transmembrane helix</keyword>
<feature type="compositionally biased region" description="Low complexity" evidence="1">
    <location>
        <begin position="563"/>
        <end position="576"/>
    </location>
</feature>
<feature type="compositionally biased region" description="Low complexity" evidence="1">
    <location>
        <begin position="531"/>
        <end position="550"/>
    </location>
</feature>
<dbReference type="Gene3D" id="1.20.1070.10">
    <property type="entry name" value="Rhodopsin 7-helix transmembrane proteins"/>
    <property type="match status" value="1"/>
</dbReference>
<evidence type="ECO:0000256" key="2">
    <source>
        <dbReference type="SAM" id="Phobius"/>
    </source>
</evidence>
<feature type="region of interest" description="Disordered" evidence="1">
    <location>
        <begin position="383"/>
        <end position="415"/>
    </location>
</feature>
<proteinExistence type="predicted"/>
<organism evidence="3 4">
    <name type="scientific">Macrostomum lignano</name>
    <dbReference type="NCBI Taxonomy" id="282301"/>
    <lineage>
        <taxon>Eukaryota</taxon>
        <taxon>Metazoa</taxon>
        <taxon>Spiralia</taxon>
        <taxon>Lophotrochozoa</taxon>
        <taxon>Platyhelminthes</taxon>
        <taxon>Rhabditophora</taxon>
        <taxon>Macrostomorpha</taxon>
        <taxon>Macrostomida</taxon>
        <taxon>Macrostomidae</taxon>
        <taxon>Macrostomum</taxon>
    </lineage>
</organism>
<feature type="region of interest" description="Disordered" evidence="1">
    <location>
        <begin position="506"/>
        <end position="576"/>
    </location>
</feature>
<feature type="transmembrane region" description="Helical" evidence="2">
    <location>
        <begin position="43"/>
        <end position="74"/>
    </location>
</feature>
<dbReference type="WBParaSite" id="maker-uti_cns_0018449-snap-gene-0.3-mRNA-1">
    <property type="protein sequence ID" value="maker-uti_cns_0018449-snap-gene-0.3-mRNA-1"/>
    <property type="gene ID" value="maker-uti_cns_0018449-snap-gene-0.3"/>
</dbReference>
<keyword evidence="3" id="KW-1185">Reference proteome</keyword>
<dbReference type="AlphaFoldDB" id="A0A1I8IW28"/>
<feature type="transmembrane region" description="Helical" evidence="2">
    <location>
        <begin position="178"/>
        <end position="200"/>
    </location>
</feature>
<keyword evidence="2" id="KW-0472">Membrane</keyword>
<evidence type="ECO:0000256" key="1">
    <source>
        <dbReference type="SAM" id="MobiDB-lite"/>
    </source>
</evidence>
<feature type="compositionally biased region" description="Basic and acidic residues" evidence="1">
    <location>
        <begin position="402"/>
        <end position="413"/>
    </location>
</feature>
<keyword evidence="2" id="KW-0812">Transmembrane</keyword>
<reference evidence="4" key="1">
    <citation type="submission" date="2016-11" db="UniProtKB">
        <authorList>
            <consortium name="WormBaseParasite"/>
        </authorList>
    </citation>
    <scope>IDENTIFICATION</scope>
</reference>